<keyword evidence="3" id="KW-1185">Reference proteome</keyword>
<name>A0A1I4IX28_9RHOB</name>
<dbReference type="InterPro" id="IPR024072">
    <property type="entry name" value="DHFR-like_dom_sf"/>
</dbReference>
<dbReference type="SUPFAM" id="SSF53597">
    <property type="entry name" value="Dihydrofolate reductase-like"/>
    <property type="match status" value="1"/>
</dbReference>
<sequence>MPNIVFIATSLDGFIADKNGGLDWLESVHNPDGDDGGFAAFMERVDAVVMGRVTFESVVGFGVGWPYPKPGLILSSALTTAPVGFEDHVRFASGTPAEITRIARQLGYETLYIDGGATIQNFLRDDLIDEVIITEFPLLLGDGTRLFGPLDHPMMFDLVGTATMRGQLLQKRYRRKRSG</sequence>
<dbReference type="InterPro" id="IPR002734">
    <property type="entry name" value="RibDG_C"/>
</dbReference>
<proteinExistence type="predicted"/>
<evidence type="ECO:0000313" key="2">
    <source>
        <dbReference type="EMBL" id="SFL58587.1"/>
    </source>
</evidence>
<dbReference type="PANTHER" id="PTHR38011:SF11">
    <property type="entry name" value="2,5-DIAMINO-6-RIBOSYLAMINO-4(3H)-PYRIMIDINONE 5'-PHOSPHATE REDUCTASE"/>
    <property type="match status" value="1"/>
</dbReference>
<dbReference type="RefSeq" id="WP_093092546.1">
    <property type="nucleotide sequence ID" value="NZ_FOTQ01000001.1"/>
</dbReference>
<accession>A0A1I4IX28</accession>
<evidence type="ECO:0000259" key="1">
    <source>
        <dbReference type="Pfam" id="PF01872"/>
    </source>
</evidence>
<dbReference type="PANTHER" id="PTHR38011">
    <property type="entry name" value="DIHYDROFOLATE REDUCTASE FAMILY PROTEIN (AFU_ORTHOLOGUE AFUA_8G06820)"/>
    <property type="match status" value="1"/>
</dbReference>
<evidence type="ECO:0000313" key="3">
    <source>
        <dbReference type="Proteomes" id="UP000199144"/>
    </source>
</evidence>
<reference evidence="2 3" key="1">
    <citation type="submission" date="2016-10" db="EMBL/GenBank/DDBJ databases">
        <authorList>
            <person name="de Groot N.N."/>
        </authorList>
    </citation>
    <scope>NUCLEOTIDE SEQUENCE [LARGE SCALE GENOMIC DNA]</scope>
    <source>
        <strain evidence="2 3">DSM 15283</strain>
    </source>
</reference>
<organism evidence="2 3">
    <name type="scientific">Shimia aestuarii</name>
    <dbReference type="NCBI Taxonomy" id="254406"/>
    <lineage>
        <taxon>Bacteria</taxon>
        <taxon>Pseudomonadati</taxon>
        <taxon>Pseudomonadota</taxon>
        <taxon>Alphaproteobacteria</taxon>
        <taxon>Rhodobacterales</taxon>
        <taxon>Roseobacteraceae</taxon>
    </lineage>
</organism>
<dbReference type="EMBL" id="FOTQ01000001">
    <property type="protein sequence ID" value="SFL58587.1"/>
    <property type="molecule type" value="Genomic_DNA"/>
</dbReference>
<feature type="domain" description="Bacterial bifunctional deaminase-reductase C-terminal" evidence="1">
    <location>
        <begin position="98"/>
        <end position="160"/>
    </location>
</feature>
<dbReference type="OrthoDB" id="9782335at2"/>
<protein>
    <submittedName>
        <fullName evidence="2">Dihydrofolate reductase</fullName>
    </submittedName>
</protein>
<dbReference type="InterPro" id="IPR050765">
    <property type="entry name" value="Riboflavin_Biosynth_HTPR"/>
</dbReference>
<dbReference type="GO" id="GO:0009231">
    <property type="term" value="P:riboflavin biosynthetic process"/>
    <property type="evidence" value="ECO:0007669"/>
    <property type="project" value="InterPro"/>
</dbReference>
<dbReference type="Gene3D" id="3.40.430.10">
    <property type="entry name" value="Dihydrofolate Reductase, subunit A"/>
    <property type="match status" value="1"/>
</dbReference>
<gene>
    <name evidence="2" type="ORF">SAMN04488042_101772</name>
</gene>
<dbReference type="Pfam" id="PF01872">
    <property type="entry name" value="RibD_C"/>
    <property type="match status" value="1"/>
</dbReference>
<dbReference type="Proteomes" id="UP000199144">
    <property type="component" value="Unassembled WGS sequence"/>
</dbReference>
<dbReference type="GO" id="GO:0008703">
    <property type="term" value="F:5-amino-6-(5-phosphoribosylamino)uracil reductase activity"/>
    <property type="evidence" value="ECO:0007669"/>
    <property type="project" value="InterPro"/>
</dbReference>
<dbReference type="AlphaFoldDB" id="A0A1I4IX28"/>
<dbReference type="STRING" id="254406.SAMN04488042_101772"/>